<evidence type="ECO:0000256" key="2">
    <source>
        <dbReference type="ARBA" id="ARBA00022679"/>
    </source>
</evidence>
<name>A0ABV3HTJ5_9ACTN</name>
<dbReference type="PANTHER" id="PTHR11104">
    <property type="entry name" value="AMINOGLYCOSIDE N3-ACETYLTRANSFERASE"/>
    <property type="match status" value="1"/>
</dbReference>
<proteinExistence type="inferred from homology"/>
<protein>
    <submittedName>
        <fullName evidence="4">AAC(3) family N-acetyltransferase</fullName>
    </submittedName>
</protein>
<dbReference type="PANTHER" id="PTHR11104:SF0">
    <property type="entry name" value="SPBETA PROPHAGE-DERIVED AMINOGLYCOSIDE N(3')-ACETYLTRANSFERASE-LIKE PROTEIN YOKD"/>
    <property type="match status" value="1"/>
</dbReference>
<dbReference type="Proteomes" id="UP001552521">
    <property type="component" value="Unassembled WGS sequence"/>
</dbReference>
<sequence length="262" mass="28005">MRKLDERLLVDEFRALGVRRGTVVVVHASLSRLGHVEGGAPAVVAALRSALGPEGTLAVPAFTPSVADPCPDAAHLDAEAAAARERVPLFRPGMPTEMGAIPNAVLALPGRLRSAHPQVSVAAIGPDAERVTAVQTLGHAVGGSSPFAALLALDARILLLGVGHNRNSFLHHAEGLVPGHRRKRRRFPYLVDGERVWVETEDVGDDNGRFFPAVGAAYEDLYEGRPGEEVRRRTIGAAECRLLPSVPFVEFARRRLGELLAS</sequence>
<dbReference type="InterPro" id="IPR028345">
    <property type="entry name" value="Antibiotic_NAT-like"/>
</dbReference>
<dbReference type="EMBL" id="JBFAQK010000015">
    <property type="protein sequence ID" value="MEV4681905.1"/>
    <property type="molecule type" value="Genomic_DNA"/>
</dbReference>
<dbReference type="RefSeq" id="WP_364592964.1">
    <property type="nucleotide sequence ID" value="NZ_JBFAQK010000015.1"/>
</dbReference>
<evidence type="ECO:0000256" key="3">
    <source>
        <dbReference type="ARBA" id="ARBA00023315"/>
    </source>
</evidence>
<comment type="caution">
    <text evidence="4">The sequence shown here is derived from an EMBL/GenBank/DDBJ whole genome shotgun (WGS) entry which is preliminary data.</text>
</comment>
<accession>A0ABV3HTJ5</accession>
<organism evidence="4 5">
    <name type="scientific">Streptomyces kurssanovii</name>
    <dbReference type="NCBI Taxonomy" id="67312"/>
    <lineage>
        <taxon>Bacteria</taxon>
        <taxon>Bacillati</taxon>
        <taxon>Actinomycetota</taxon>
        <taxon>Actinomycetes</taxon>
        <taxon>Kitasatosporales</taxon>
        <taxon>Streptomycetaceae</taxon>
        <taxon>Streptomyces</taxon>
    </lineage>
</organism>
<reference evidence="4 5" key="1">
    <citation type="submission" date="2024-06" db="EMBL/GenBank/DDBJ databases">
        <title>The Natural Products Discovery Center: Release of the First 8490 Sequenced Strains for Exploring Actinobacteria Biosynthetic Diversity.</title>
        <authorList>
            <person name="Kalkreuter E."/>
            <person name="Kautsar S.A."/>
            <person name="Yang D."/>
            <person name="Bader C.D."/>
            <person name="Teijaro C.N."/>
            <person name="Fluegel L."/>
            <person name="Davis C.M."/>
            <person name="Simpson J.R."/>
            <person name="Lauterbach L."/>
            <person name="Steele A.D."/>
            <person name="Gui C."/>
            <person name="Meng S."/>
            <person name="Li G."/>
            <person name="Viehrig K."/>
            <person name="Ye F."/>
            <person name="Su P."/>
            <person name="Kiefer A.F."/>
            <person name="Nichols A."/>
            <person name="Cepeda A.J."/>
            <person name="Yan W."/>
            <person name="Fan B."/>
            <person name="Jiang Y."/>
            <person name="Adhikari A."/>
            <person name="Zheng C.-J."/>
            <person name="Schuster L."/>
            <person name="Cowan T.M."/>
            <person name="Smanski M.J."/>
            <person name="Chevrette M.G."/>
            <person name="De Carvalho L.P.S."/>
            <person name="Shen B."/>
        </authorList>
    </citation>
    <scope>NUCLEOTIDE SEQUENCE [LARGE SCALE GENOMIC DNA]</scope>
    <source>
        <strain evidence="4 5">NPDC049344</strain>
    </source>
</reference>
<dbReference type="SUPFAM" id="SSF110710">
    <property type="entry name" value="TTHA0583/YokD-like"/>
    <property type="match status" value="1"/>
</dbReference>
<keyword evidence="2" id="KW-0808">Transferase</keyword>
<evidence type="ECO:0000313" key="4">
    <source>
        <dbReference type="EMBL" id="MEV4681905.1"/>
    </source>
</evidence>
<keyword evidence="5" id="KW-1185">Reference proteome</keyword>
<dbReference type="InterPro" id="IPR003679">
    <property type="entry name" value="Amioglycoside_AcTrfase"/>
</dbReference>
<keyword evidence="3" id="KW-0012">Acyltransferase</keyword>
<gene>
    <name evidence="4" type="ORF">AB0K36_14130</name>
</gene>
<dbReference type="Pfam" id="PF02522">
    <property type="entry name" value="Antibiotic_NAT"/>
    <property type="match status" value="1"/>
</dbReference>
<evidence type="ECO:0000313" key="5">
    <source>
        <dbReference type="Proteomes" id="UP001552521"/>
    </source>
</evidence>
<comment type="similarity">
    <text evidence="1">Belongs to the antibiotic N-acetyltransferase family.</text>
</comment>
<evidence type="ECO:0000256" key="1">
    <source>
        <dbReference type="ARBA" id="ARBA00006383"/>
    </source>
</evidence>